<keyword evidence="2" id="KW-1185">Reference proteome</keyword>
<dbReference type="EMBL" id="CP069127">
    <property type="protein sequence ID" value="QRG65262.1"/>
    <property type="molecule type" value="Genomic_DNA"/>
</dbReference>
<sequence length="224" mass="25609">MGYPKGGLLVSTQISTKRDILIEEVCSHCPATSWGKKSVCRVHDLHVGKVETCPEWEKYCDNNRELEESDQSSAGFTDLEPAFEILQRTEEDIKDYRYMMVEIKRIQNYMNEIGSGTVSLYGAEFGQPRGKGIVSNRTHAEVAQRERKWKRLANLQASVDRIHRAADSITDKKERVVIEALLDGERNVVIAKQIGVSRQKYYNIKRTVIMKMALFMYGDEITEG</sequence>
<gene>
    <name evidence="1" type="ORF">JNE38_16600</name>
</gene>
<accession>A0ABX7FHT0</accession>
<evidence type="ECO:0000313" key="1">
    <source>
        <dbReference type="EMBL" id="QRG65262.1"/>
    </source>
</evidence>
<proteinExistence type="predicted"/>
<name>A0ABX7FHT0_BRECH</name>
<protein>
    <recommendedName>
        <fullName evidence="3">HTH luxR-type domain-containing protein</fullName>
    </recommendedName>
</protein>
<organism evidence="1 2">
    <name type="scientific">Brevibacillus choshinensis</name>
    <dbReference type="NCBI Taxonomy" id="54911"/>
    <lineage>
        <taxon>Bacteria</taxon>
        <taxon>Bacillati</taxon>
        <taxon>Bacillota</taxon>
        <taxon>Bacilli</taxon>
        <taxon>Bacillales</taxon>
        <taxon>Paenibacillaceae</taxon>
        <taxon>Brevibacillus</taxon>
    </lineage>
</organism>
<evidence type="ECO:0000313" key="2">
    <source>
        <dbReference type="Proteomes" id="UP000596248"/>
    </source>
</evidence>
<dbReference type="Proteomes" id="UP000596248">
    <property type="component" value="Chromosome"/>
</dbReference>
<reference evidence="1 2" key="1">
    <citation type="submission" date="2021-01" db="EMBL/GenBank/DDBJ databases">
        <title>Identification of strong promoters based on the transcriptome of Brevibacillus choshinensis.</title>
        <authorList>
            <person name="Yao D."/>
            <person name="Zhang K."/>
            <person name="Wu J."/>
        </authorList>
    </citation>
    <scope>NUCLEOTIDE SEQUENCE [LARGE SCALE GENOMIC DNA]</scope>
    <source>
        <strain evidence="1 2">HPD31-SP3</strain>
    </source>
</reference>
<evidence type="ECO:0008006" key="3">
    <source>
        <dbReference type="Google" id="ProtNLM"/>
    </source>
</evidence>